<name>A0A4Q1K6I3_9FLAO</name>
<keyword evidence="1" id="KW-0732">Signal</keyword>
<dbReference type="NCBIfam" id="TIGR04131">
    <property type="entry name" value="Bac_Flav_CTERM"/>
    <property type="match status" value="1"/>
</dbReference>
<sequence>MNKSLRKLYTTGKGILIVLFLMYNQVISAQCPTVTNSSQTFCNTESPTIANLSATDNGGGVAWFSSTTSTTPLSLSTGLTNGATYYADNSAGNCGTRQPVTVTIFAAPTGQNFQGVCVDDPNQATIANLIAIGNNIQWYTTSSGGTPLPTTTVLVDNTIYYASQTNPNTGCETSRLAVFVTVGVVPVPTGPALQSFCLNGNTPTIADLQASGTNNWYSTISSAVILDPNTPLVDGENYYATTLDPPCESVNRLEVTVQLLQPNNAGTDGAFAVCSNDLATNPIRNLFSFLGGTPQNGGTWTGPLPTTNGDQGTVNISTLTAAGSPYVFTYSISNAACPTDTATVTITISNPVNAGNDASTTVCSNNAPFNLFTLLGAGAQSGGTWSPALASGTNTFNPAVDTSGTYTYTVTGTPGCPNDTATVTVTVNQASNSGTNGNVAVCAVGPSVNLFNSLGGTPQAGGTWSPALASGTGVFNPLVDAPGTYTYTVTGIAPCANSSSTVTVTITPATTPTFTQVAPICQGGTLAALPTTSNNGIPGTWSPALNNNATTTYTFTPSAGQCANNATMTITVNPNVTPTFTQVAPICQGGTLAALPTTSNNGITGTWSPALNNNATTTYTFTPTAGQCATTATMTITVNPNVTPTFTQVPPICRGTTLSPLPTTSNNGVTGTWSPALNNNNTTTYTFTPSAGQCSTTTTMTITVNPNVTPTFTQVAPICQGGTLAALPTTSNNGITGTWSPALNNNATTTYTFTPTAGQCATTATMTITVNPNVTPTFTQVAPICQGGTLAALPTTSNNGITGTWSPALNNNATTTYTFTPTAGQCATTATMTITVNPNVTPTFTQVAPICQGGTLAALPTTSNNGITGTWSPALNNNATTTYTFTPSAGQCATTATMTITVNPNVTPTFTQVAPICQGGTLAALPTTSNNGITGTWSPALNNNATTTYTFTPTAGQCATTATMTITVNPNVTPTFTQVQPICQGGTLAALPTTSNNGITGTWSPALNNNATTTYTFTPTAGQCATTATMTITVNPNVTPTFTQVAPICQGGTLAALPTTSNNGITGTWSPALNNNATTTYTFTPTAGQCATTATMTITVNPNVTPTFTQVAPICQGGTLAALPTTSNNGITGTWSPALNNNATTTYTFTPTAGQCATTATMTITVNPNVTPTFTQVAPICQGGTLAALPTTSNNGITGTWSPALNNNATTTYTFTPTAGQCATTATMTITVNPNVTPTFTQVQPICQGGTLGALPTTSNNGITGTWSPALNNNSTTTYTFTPSAGQCATTATMTITVNPNVTPTFTQVAPICQGGMLAALPTTSNNGITGTWSPALNNNATTTYTFTPNSTANCEVTTTMTIVVNPLPNAGNDGTITLCSNNASVDLFTLLGGTPQTGGTWSPALASGTGVFNPSVDTSGTYTYTVNGIAPCGSATATVTVTVVPAPNAGVDGTATFCADSAPADLFTFLGGTPQTGGTWSPALVSGTGVYDPLVDTAGVYTYTVTGSAPCAAAFATASVTVNPIPFAGNDATLEVCSNSGIVDLYFVLGGTPDANGTWSPALASGTSEFDPAVDAAGTYTYTVIGDAPCGSDSSTLVITVIQAPNAGTDGTANFCADSAPADLFTFLGGTPQTGGTWSPALASGTGVFDPAIDTAGSYTYTVTGTAPCADATASATVIVNPIPNAGTDGTITLCSNAAPVDLYASLGGSPMTGGTWSPALASGTGIFDPSVDTAGTYTYTVTGITPCGNDTATVTVTIITAPNAGIDGTANFCADSAPADLITFLGGTPQAGGTWSPALASGTGIFDPAIDTAGSYTYTVTGTAPCSDATASATVIVNPIPNAGTDGTITLCSNATPVDLFASLGGSPMTGGTWSPALASGTGTFDPAVDTAGTYTYTVTGIAPCGNDTATVTVTIVTAPNAGTDGTANFCADSTSADLFTFLGGTPQTGGTWSPALASGTGVFDPAIDTAGTYTYTVTGTAPCTVNSATVTVVINPIPNAGNDGTLSLCSDAAAVDLFNSLSGTPMTGGTWTPALASGTGIFNPAVDTAGTYTYTVTGIAPCGNDTATVTVTIISAPNAGTDGTANFCADSAPADLFTFLGGTPQTGGVWSPALASGTGVFDPALDTAGAYTYTVNGIAPCFTGSASATVTVNPIANAGQDGTLTLCANATPVDLFTSLGGTPQTGGTWTPALASGTGIFNPAVDAAGTYTYTITGIAPCGNDTATVNVTLTPGPNAGSDATVTLCANATPSDLFTALGTTAQTGGTWSPPLASGTGVFNPGLDPAGQYTYTVAGTGTCNADTAIITVNLTPPPSFGPGTITAVNSCQNSAVVVSITGSTLVDGSYTFNYSVTNATPSTGTSTTVVITSGNGQFTIPGSYFQTPGAVTITLDAVTAINGNCTTSNIGTTTTITILPLPTLSSASVTVSSICLGSDAMVIIAGATTLANGNYTLTYQLSGANASTTNVNVLINNGGGSFTIPAAALIASGTNQLTITDIISQVTTCGNSTLNFTAVSFTVENSAEPTLTGSATFCNDANATIAELTAQVSGNGTIVWYNTSSGGTALNAADLLQDGITYYAAAVSALGCESTRLAVTVILEQCLPDAIIIPDGFSPNNDGVNDEFVIKNIIENYPNFSIEIFNRYGNVLFNGNRNNPNWNGKSSEGANMGNGYAPAGVYFYILNFNDGSRAPIQGRLYLSR</sequence>
<evidence type="ECO:0000313" key="4">
    <source>
        <dbReference type="Proteomes" id="UP000289857"/>
    </source>
</evidence>
<keyword evidence="4" id="KW-1185">Reference proteome</keyword>
<dbReference type="Gene3D" id="2.60.40.1220">
    <property type="match status" value="8"/>
</dbReference>
<gene>
    <name evidence="3" type="ORF">EQG61_11215</name>
</gene>
<dbReference type="RefSeq" id="WP_129462035.1">
    <property type="nucleotide sequence ID" value="NZ_SBKN01000007.1"/>
</dbReference>
<accession>A0A4Q1K6I3</accession>
<dbReference type="EMBL" id="SBKN01000007">
    <property type="protein sequence ID" value="RXR21575.1"/>
    <property type="molecule type" value="Genomic_DNA"/>
</dbReference>
<evidence type="ECO:0000259" key="2">
    <source>
        <dbReference type="Pfam" id="PF19081"/>
    </source>
</evidence>
<organism evidence="3 4">
    <name type="scientific">Flavobacterium stagni</name>
    <dbReference type="NCBI Taxonomy" id="2506421"/>
    <lineage>
        <taxon>Bacteria</taxon>
        <taxon>Pseudomonadati</taxon>
        <taxon>Bacteroidota</taxon>
        <taxon>Flavobacteriia</taxon>
        <taxon>Flavobacteriales</taxon>
        <taxon>Flavobacteriaceae</taxon>
        <taxon>Flavobacterium</taxon>
    </lineage>
</organism>
<dbReference type="Proteomes" id="UP000289857">
    <property type="component" value="Unassembled WGS sequence"/>
</dbReference>
<dbReference type="Pfam" id="PF13585">
    <property type="entry name" value="CHU_C"/>
    <property type="match status" value="1"/>
</dbReference>
<dbReference type="InterPro" id="IPR014755">
    <property type="entry name" value="Cu-Rt/internalin_Ig-like"/>
</dbReference>
<dbReference type="InterPro" id="IPR026341">
    <property type="entry name" value="T9SS_type_B"/>
</dbReference>
<reference evidence="4" key="1">
    <citation type="submission" date="2019-01" db="EMBL/GenBank/DDBJ databases">
        <title>Cytophagaceae bacterium strain CAR-16.</title>
        <authorList>
            <person name="Chen W.-M."/>
        </authorList>
    </citation>
    <scope>NUCLEOTIDE SEQUENCE [LARGE SCALE GENOMIC DNA]</scope>
    <source>
        <strain evidence="4">WWJ-16</strain>
    </source>
</reference>
<feature type="domain" description="Ig-like" evidence="2">
    <location>
        <begin position="107"/>
        <end position="182"/>
    </location>
</feature>
<dbReference type="Pfam" id="PF19081">
    <property type="entry name" value="Ig_7"/>
    <property type="match status" value="2"/>
</dbReference>
<comment type="caution">
    <text evidence="3">The sequence shown here is derived from an EMBL/GenBank/DDBJ whole genome shotgun (WGS) entry which is preliminary data.</text>
</comment>
<proteinExistence type="predicted"/>
<dbReference type="OrthoDB" id="1236981at2"/>
<feature type="domain" description="Ig-like" evidence="2">
    <location>
        <begin position="2527"/>
        <end position="2601"/>
    </location>
</feature>
<dbReference type="InterPro" id="IPR044023">
    <property type="entry name" value="Ig_7"/>
</dbReference>
<protein>
    <submittedName>
        <fullName evidence="3">Gliding motility-associated C-terminal domain-containing protein</fullName>
    </submittedName>
</protein>
<evidence type="ECO:0000256" key="1">
    <source>
        <dbReference type="ARBA" id="ARBA00022729"/>
    </source>
</evidence>
<evidence type="ECO:0000313" key="3">
    <source>
        <dbReference type="EMBL" id="RXR21575.1"/>
    </source>
</evidence>